<evidence type="ECO:0000256" key="4">
    <source>
        <dbReference type="ARBA" id="ARBA00023337"/>
    </source>
</evidence>
<reference evidence="8 9" key="1">
    <citation type="journal article" date="2019" name="Nat. Plants">
        <title>Stout camphor tree genome fills gaps in understanding of flowering plant genome evolution.</title>
        <authorList>
            <person name="Chaw S.M."/>
            <person name="Liu Y.C."/>
            <person name="Wu Y.W."/>
            <person name="Wang H.Y."/>
            <person name="Lin C.I."/>
            <person name="Wu C.S."/>
            <person name="Ke H.M."/>
            <person name="Chang L.Y."/>
            <person name="Hsu C.Y."/>
            <person name="Yang H.T."/>
            <person name="Sudianto E."/>
            <person name="Hsu M.H."/>
            <person name="Wu K.P."/>
            <person name="Wang L.N."/>
            <person name="Leebens-Mack J.H."/>
            <person name="Tsai I.J."/>
        </authorList>
    </citation>
    <scope>NUCLEOTIDE SEQUENCE [LARGE SCALE GENOMIC DNA]</scope>
    <source>
        <strain evidence="9">cv. Chaw 1501</strain>
        <tissue evidence="8">Young leaves</tissue>
    </source>
</reference>
<feature type="region of interest" description="Disordered" evidence="6">
    <location>
        <begin position="703"/>
        <end position="727"/>
    </location>
</feature>
<dbReference type="EMBL" id="QPKB01000011">
    <property type="protein sequence ID" value="RWR95841.1"/>
    <property type="molecule type" value="Genomic_DNA"/>
</dbReference>
<keyword evidence="3" id="KW-0472">Membrane</keyword>
<sequence>MLKRAVLDHTSSSSSSSSSSFSTMAATESESQEGVGEELDSRNCYLQEFSLHETRSMLYIIGRYQNGKGLRVLKIDRLDLDNLNISEDNMTYSQHECDDLLIRINEGNKATGGLNFISTFYGIVGPYYMLVITKRREIGAICGHKLYAIDKIELIPIQSNVVNSKDETRYEKLLRAIDLTKDFFFSYSYNIMRSLQKNLCDNVTEQASYETMFVWNEFLTREIRNHLKNTLWTIALVYGYFEQCKLSISGKDFQFTLIARRSRHYAGTRFLKRGINEKGRVANEVETEQIVFEDVSDGAYPAQITSIVQTRGSIPLFWSQDLTSRLNKPDIVCKFLYIYNGTLVISILTFHDKFLLFLYNFLTMGSLKQACEEKPRESILLAEYDNAIEVINKDQPPENQLKFLHWDLSTHHKIRVMSCWKDLASNGCTRDDDIPESEIQEDTAETFKFQKGVLRTNCIDCLDRTNVAQCAYGWAALLCQLHALGFIAAPREDPNGPLANELTRIYERMGDSLSLQYGGSPAQNKLFCERRGEWKATIISQRVFRTFQRYCSNVCLDAQKQNAINLFLGYFQPQRGKPALWELDSDQHCNVGRSAQNRASIFKRSLSDGQILHESNTPRLGISPGQSIFHSTAFADGRLQEGANRYTFSRTHQQLSNEVQRQVSFGSDSSYHGLGDSNFLDMGWLTSSGNSIDDETRVWSSSFSNSTNLSQSSENNINHINDGPFIT</sequence>
<comment type="subcellular location">
    <subcellularLocation>
        <location evidence="1">Vacuole membrane</location>
        <topology evidence="1">Peripheral membrane protein</topology>
    </subcellularLocation>
</comment>
<evidence type="ECO:0000256" key="1">
    <source>
        <dbReference type="ARBA" id="ARBA00004148"/>
    </source>
</evidence>
<gene>
    <name evidence="8" type="ORF">CKAN_02519800</name>
</gene>
<feature type="region of interest" description="Disordered" evidence="6">
    <location>
        <begin position="1"/>
        <end position="39"/>
    </location>
</feature>
<dbReference type="PANTHER" id="PTHR45738:SF3">
    <property type="entry name" value="OS03G0182400 PROTEIN"/>
    <property type="match status" value="1"/>
</dbReference>
<evidence type="ECO:0000259" key="7">
    <source>
        <dbReference type="PROSITE" id="PS50275"/>
    </source>
</evidence>
<evidence type="ECO:0000256" key="6">
    <source>
        <dbReference type="SAM" id="MobiDB-lite"/>
    </source>
</evidence>
<comment type="caution">
    <text evidence="8">The sequence shown here is derived from an EMBL/GenBank/DDBJ whole genome shotgun (WGS) entry which is preliminary data.</text>
</comment>
<dbReference type="GO" id="GO:0046856">
    <property type="term" value="P:phosphatidylinositol dephosphorylation"/>
    <property type="evidence" value="ECO:0007669"/>
    <property type="project" value="InterPro"/>
</dbReference>
<proteinExistence type="predicted"/>
<dbReference type="PANTHER" id="PTHR45738">
    <property type="entry name" value="POLYPHOSPHOINOSITIDE PHOSPHATASE"/>
    <property type="match status" value="1"/>
</dbReference>
<protein>
    <submittedName>
        <fullName evidence="8">Phosphoinositide phosphatase SAC3-like protein isoform X2</fullName>
    </submittedName>
</protein>
<dbReference type="Proteomes" id="UP000283530">
    <property type="component" value="Unassembled WGS sequence"/>
</dbReference>
<dbReference type="STRING" id="337451.A0A3S3PQU0"/>
<dbReference type="AlphaFoldDB" id="A0A3S3PQU0"/>
<dbReference type="OrthoDB" id="405996at2759"/>
<evidence type="ECO:0000256" key="2">
    <source>
        <dbReference type="ARBA" id="ARBA00022801"/>
    </source>
</evidence>
<keyword evidence="2" id="KW-0378">Hydrolase</keyword>
<dbReference type="InterPro" id="IPR002013">
    <property type="entry name" value="SAC_dom"/>
</dbReference>
<feature type="compositionally biased region" description="Low complexity" evidence="6">
    <location>
        <begin position="703"/>
        <end position="716"/>
    </location>
</feature>
<organism evidence="8 9">
    <name type="scientific">Cinnamomum micranthum f. kanehirae</name>
    <dbReference type="NCBI Taxonomy" id="337451"/>
    <lineage>
        <taxon>Eukaryota</taxon>
        <taxon>Viridiplantae</taxon>
        <taxon>Streptophyta</taxon>
        <taxon>Embryophyta</taxon>
        <taxon>Tracheophyta</taxon>
        <taxon>Spermatophyta</taxon>
        <taxon>Magnoliopsida</taxon>
        <taxon>Magnoliidae</taxon>
        <taxon>Laurales</taxon>
        <taxon>Lauraceae</taxon>
        <taxon>Cinnamomum</taxon>
    </lineage>
</organism>
<dbReference type="Pfam" id="PF02383">
    <property type="entry name" value="Syja_N"/>
    <property type="match status" value="1"/>
</dbReference>
<keyword evidence="9" id="KW-1185">Reference proteome</keyword>
<accession>A0A3S3PQU0</accession>
<feature type="compositionally biased region" description="Low complexity" evidence="6">
    <location>
        <begin position="11"/>
        <end position="22"/>
    </location>
</feature>
<evidence type="ECO:0000256" key="5">
    <source>
        <dbReference type="ARBA" id="ARBA00023464"/>
    </source>
</evidence>
<evidence type="ECO:0000256" key="3">
    <source>
        <dbReference type="ARBA" id="ARBA00023136"/>
    </source>
</evidence>
<name>A0A3S3PQU0_9MAGN</name>
<comment type="subunit">
    <text evidence="5">Component of the PI(3,5)P2 regulatory complex at least composed of ATG18, SAC/FIG4, FAB1 and VAC14.</text>
</comment>
<dbReference type="GO" id="GO:0043813">
    <property type="term" value="F:phosphatidylinositol-3,5-bisphosphate 5-phosphatase activity"/>
    <property type="evidence" value="ECO:0007669"/>
    <property type="project" value="InterPro"/>
</dbReference>
<evidence type="ECO:0000313" key="9">
    <source>
        <dbReference type="Proteomes" id="UP000283530"/>
    </source>
</evidence>
<feature type="domain" description="SAC" evidence="7">
    <location>
        <begin position="174"/>
        <end position="519"/>
    </location>
</feature>
<comment type="catalytic activity">
    <reaction evidence="4">
        <text>a 1,2-diacyl-sn-glycero-3-phospho-(1D-myo-inositol-3,5-bisphosphate) + H2O = a 1,2-diacyl-sn-glycero-3-phospho-(1D-myo-inositol-3-phosphate) + phosphate</text>
        <dbReference type="Rhea" id="RHEA:32955"/>
        <dbReference type="ChEBI" id="CHEBI:15377"/>
        <dbReference type="ChEBI" id="CHEBI:43474"/>
        <dbReference type="ChEBI" id="CHEBI:57923"/>
        <dbReference type="ChEBI" id="CHEBI:58088"/>
    </reaction>
</comment>
<evidence type="ECO:0000313" key="8">
    <source>
        <dbReference type="EMBL" id="RWR95841.1"/>
    </source>
</evidence>
<dbReference type="InterPro" id="IPR043573">
    <property type="entry name" value="Fig4-like"/>
</dbReference>
<dbReference type="GO" id="GO:0005774">
    <property type="term" value="C:vacuolar membrane"/>
    <property type="evidence" value="ECO:0007669"/>
    <property type="project" value="UniProtKB-SubCell"/>
</dbReference>
<dbReference type="PROSITE" id="PS50275">
    <property type="entry name" value="SAC"/>
    <property type="match status" value="1"/>
</dbReference>